<name>A0A378ISH2_9GAMM</name>
<evidence type="ECO:0000313" key="2">
    <source>
        <dbReference type="EMBL" id="STX38043.1"/>
    </source>
</evidence>
<protein>
    <submittedName>
        <fullName evidence="2">Type IV pilin</fullName>
    </submittedName>
</protein>
<dbReference type="PANTHER" id="PTHR30093">
    <property type="entry name" value="GENERAL SECRETION PATHWAY PROTEIN G"/>
    <property type="match status" value="1"/>
</dbReference>
<sequence>MPNSQTHLAAKIDVLLQATFSPSLTNNIVIMNKTDMTSKGFTLIETLIVVVIAGILITLAYPNYLDYITRARRIDGKTALIDLANRMEQYYAMHHSYQSATLATGKNTDVQSTNLSPEGWYILSIVSQTATTYELKATAQKAQAFDKIICQKLTLNHLGIKGTHPDTGSNAALSACW</sequence>
<evidence type="ECO:0000313" key="3">
    <source>
        <dbReference type="Proteomes" id="UP000254033"/>
    </source>
</evidence>
<dbReference type="InterPro" id="IPR031982">
    <property type="entry name" value="PilE-like"/>
</dbReference>
<evidence type="ECO:0000256" key="1">
    <source>
        <dbReference type="SAM" id="Phobius"/>
    </source>
</evidence>
<proteinExistence type="predicted"/>
<dbReference type="EMBL" id="UGNY01000001">
    <property type="protein sequence ID" value="STX38043.1"/>
    <property type="molecule type" value="Genomic_DNA"/>
</dbReference>
<dbReference type="Gene3D" id="3.30.700.10">
    <property type="entry name" value="Glycoprotein, Type 4 Pilin"/>
    <property type="match status" value="1"/>
</dbReference>
<dbReference type="NCBIfam" id="TIGR02532">
    <property type="entry name" value="IV_pilin_GFxxxE"/>
    <property type="match status" value="1"/>
</dbReference>
<dbReference type="PROSITE" id="PS00409">
    <property type="entry name" value="PROKAR_NTER_METHYL"/>
    <property type="match status" value="1"/>
</dbReference>
<dbReference type="Proteomes" id="UP000254033">
    <property type="component" value="Unassembled WGS sequence"/>
</dbReference>
<dbReference type="Pfam" id="PF07963">
    <property type="entry name" value="N_methyl"/>
    <property type="match status" value="1"/>
</dbReference>
<keyword evidence="1" id="KW-0812">Transmembrane</keyword>
<dbReference type="Pfam" id="PF16732">
    <property type="entry name" value="ComP_DUS"/>
    <property type="match status" value="1"/>
</dbReference>
<reference evidence="2 3" key="1">
    <citation type="submission" date="2018-06" db="EMBL/GenBank/DDBJ databases">
        <authorList>
            <consortium name="Pathogen Informatics"/>
            <person name="Doyle S."/>
        </authorList>
    </citation>
    <scope>NUCLEOTIDE SEQUENCE [LARGE SCALE GENOMIC DNA]</scope>
    <source>
        <strain evidence="2 3">NCTC11978</strain>
    </source>
</reference>
<dbReference type="SUPFAM" id="SSF54523">
    <property type="entry name" value="Pili subunits"/>
    <property type="match status" value="1"/>
</dbReference>
<keyword evidence="1" id="KW-0472">Membrane</keyword>
<organism evidence="2 3">
    <name type="scientific">Legionella feeleii</name>
    <dbReference type="NCBI Taxonomy" id="453"/>
    <lineage>
        <taxon>Bacteria</taxon>
        <taxon>Pseudomonadati</taxon>
        <taxon>Pseudomonadota</taxon>
        <taxon>Gammaproteobacteria</taxon>
        <taxon>Legionellales</taxon>
        <taxon>Legionellaceae</taxon>
        <taxon>Legionella</taxon>
    </lineage>
</organism>
<feature type="transmembrane region" description="Helical" evidence="1">
    <location>
        <begin position="41"/>
        <end position="64"/>
    </location>
</feature>
<dbReference type="AlphaFoldDB" id="A0A378ISH2"/>
<keyword evidence="1" id="KW-1133">Transmembrane helix</keyword>
<dbReference type="PANTHER" id="PTHR30093:SF47">
    <property type="entry name" value="TYPE IV PILUS NON-CORE MINOR PILIN PILE"/>
    <property type="match status" value="1"/>
</dbReference>
<gene>
    <name evidence="2" type="primary">fimA</name>
    <name evidence="2" type="ORF">NCTC11978_01223</name>
</gene>
<dbReference type="GO" id="GO:0043683">
    <property type="term" value="P:type IV pilus assembly"/>
    <property type="evidence" value="ECO:0007669"/>
    <property type="project" value="InterPro"/>
</dbReference>
<dbReference type="InterPro" id="IPR012902">
    <property type="entry name" value="N_methyl_site"/>
</dbReference>
<dbReference type="InterPro" id="IPR045584">
    <property type="entry name" value="Pilin-like"/>
</dbReference>
<accession>A0A378ISH2</accession>